<name>A0ABQ8L8K5_LABRO</name>
<dbReference type="InterPro" id="IPR036179">
    <property type="entry name" value="Ig-like_dom_sf"/>
</dbReference>
<dbReference type="Gene3D" id="2.60.40.2710">
    <property type="match status" value="1"/>
</dbReference>
<comment type="caution">
    <text evidence="2">The sequence shown here is derived from an EMBL/GenBank/DDBJ whole genome shotgun (WGS) entry which is preliminary data.</text>
</comment>
<dbReference type="PANTHER" id="PTHR21063:SF4">
    <property type="entry name" value="CD48 ANTIGEN-RELATED"/>
    <property type="match status" value="1"/>
</dbReference>
<dbReference type="SUPFAM" id="SSF48726">
    <property type="entry name" value="Immunoglobulin"/>
    <property type="match status" value="1"/>
</dbReference>
<evidence type="ECO:0008006" key="4">
    <source>
        <dbReference type="Google" id="ProtNLM"/>
    </source>
</evidence>
<gene>
    <name evidence="2" type="ORF">H4Q32_030703</name>
</gene>
<evidence type="ECO:0000256" key="1">
    <source>
        <dbReference type="SAM" id="Phobius"/>
    </source>
</evidence>
<evidence type="ECO:0000313" key="2">
    <source>
        <dbReference type="EMBL" id="KAI2647079.1"/>
    </source>
</evidence>
<organism evidence="2 3">
    <name type="scientific">Labeo rohita</name>
    <name type="common">Indian major carp</name>
    <name type="synonym">Cyprinus rohita</name>
    <dbReference type="NCBI Taxonomy" id="84645"/>
    <lineage>
        <taxon>Eukaryota</taxon>
        <taxon>Metazoa</taxon>
        <taxon>Chordata</taxon>
        <taxon>Craniata</taxon>
        <taxon>Vertebrata</taxon>
        <taxon>Euteleostomi</taxon>
        <taxon>Actinopterygii</taxon>
        <taxon>Neopterygii</taxon>
        <taxon>Teleostei</taxon>
        <taxon>Ostariophysi</taxon>
        <taxon>Cypriniformes</taxon>
        <taxon>Cyprinidae</taxon>
        <taxon>Labeoninae</taxon>
        <taxon>Labeonini</taxon>
        <taxon>Labeo</taxon>
    </lineage>
</organism>
<keyword evidence="1" id="KW-1133">Transmembrane helix</keyword>
<protein>
    <recommendedName>
        <fullName evidence="4">Immunoglobulin V-set domain-containing protein</fullName>
    </recommendedName>
</protein>
<sequence length="191" mass="21393">MEGDSVTLNITEIISPVTCLTSHSHSFPVTPLLIGHTWNHLPAPHISTCTPLSQRLVSRSQGWEYLPVSAHLSWMDGWMDGRISGNKAKEDYTRDKAWNLILLYASTFLISPPFMPFRWKPLSSFNKNLVYSSLPLPTIPDGRFRDRLKLDNQTGSLTITNITAEHVGVYKLDISGANLTSKTCSVFVYGE</sequence>
<dbReference type="EMBL" id="JACTAM010000617">
    <property type="protein sequence ID" value="KAI2647079.1"/>
    <property type="molecule type" value="Genomic_DNA"/>
</dbReference>
<dbReference type="Proteomes" id="UP000830375">
    <property type="component" value="Unassembled WGS sequence"/>
</dbReference>
<dbReference type="PANTHER" id="PTHR21063">
    <property type="entry name" value="LFA-3"/>
    <property type="match status" value="1"/>
</dbReference>
<feature type="transmembrane region" description="Helical" evidence="1">
    <location>
        <begin position="97"/>
        <end position="115"/>
    </location>
</feature>
<keyword evidence="3" id="KW-1185">Reference proteome</keyword>
<keyword evidence="1" id="KW-0812">Transmembrane</keyword>
<reference evidence="2 3" key="1">
    <citation type="submission" date="2022-01" db="EMBL/GenBank/DDBJ databases">
        <title>A high-quality chromosome-level genome assembly of rohu carp, Labeo rohita.</title>
        <authorList>
            <person name="Arick M.A. II"/>
            <person name="Hsu C.-Y."/>
            <person name="Magbanua Z."/>
            <person name="Pechanova O."/>
            <person name="Grover C."/>
            <person name="Miller E."/>
            <person name="Thrash A."/>
            <person name="Ezzel L."/>
            <person name="Alam S."/>
            <person name="Benzie J."/>
            <person name="Hamilton M."/>
            <person name="Karsi A."/>
            <person name="Lawrence M.L."/>
            <person name="Peterson D.G."/>
        </authorList>
    </citation>
    <scope>NUCLEOTIDE SEQUENCE [LARGE SCALE GENOMIC DNA]</scope>
    <source>
        <strain evidence="3">BAU-BD-2019</strain>
        <tissue evidence="2">Blood</tissue>
    </source>
</reference>
<evidence type="ECO:0000313" key="3">
    <source>
        <dbReference type="Proteomes" id="UP000830375"/>
    </source>
</evidence>
<keyword evidence="1" id="KW-0472">Membrane</keyword>
<proteinExistence type="predicted"/>
<accession>A0ABQ8L8K5</accession>